<protein>
    <submittedName>
        <fullName evidence="1">Uncharacterized protein</fullName>
    </submittedName>
</protein>
<gene>
    <name evidence="1" type="ORF">F4820DRAFT_82213</name>
</gene>
<keyword evidence="2" id="KW-1185">Reference proteome</keyword>
<evidence type="ECO:0000313" key="2">
    <source>
        <dbReference type="Proteomes" id="UP001497700"/>
    </source>
</evidence>
<dbReference type="EMBL" id="MU393563">
    <property type="protein sequence ID" value="KAI4861083.1"/>
    <property type="molecule type" value="Genomic_DNA"/>
</dbReference>
<sequence length="429" mass="49573">MLPDSLPLIADAGILANCLRCEADEGWNLMIFHDTSPRLIMMVECQQVIRPRNARQYRQRSASVLPRSDQTQDSTAGNHVESPEASAAPLQIVLSRNTYERLAAAKRAQYGLTDQLRAEALAMKEHQQEELRIFREFRELAEREKRQREESLRQQQLDDLQQKMLEFETLRAIEEDERNAEVARRREAEAQMREEARRHRQAEQERILAERIAEEARIEEERIVEEARIEEERIQAEERERIRRERFRQCAVCMEEDDMGSMIQAPCAHWYCPGDLQTAFHNALAGRQPFRCCSQEIPVDLCSTATVDFRERYSLMLLELRTPNPLYCSNRACGVFLPPTQYQGPDIAACRACRSTTCRMCRNPTHAGICPQDVGMQQAVALAAQNGWKPCPRCRNMVERIYGCNHMTCRCGGEFCYVCGGAWRCQLHS</sequence>
<organism evidence="1 2">
    <name type="scientific">Hypoxylon rubiginosum</name>
    <dbReference type="NCBI Taxonomy" id="110542"/>
    <lineage>
        <taxon>Eukaryota</taxon>
        <taxon>Fungi</taxon>
        <taxon>Dikarya</taxon>
        <taxon>Ascomycota</taxon>
        <taxon>Pezizomycotina</taxon>
        <taxon>Sordariomycetes</taxon>
        <taxon>Xylariomycetidae</taxon>
        <taxon>Xylariales</taxon>
        <taxon>Hypoxylaceae</taxon>
        <taxon>Hypoxylon</taxon>
    </lineage>
</organism>
<reference evidence="1 2" key="1">
    <citation type="journal article" date="2022" name="New Phytol.">
        <title>Ecological generalism drives hyperdiversity of secondary metabolite gene clusters in xylarialean endophytes.</title>
        <authorList>
            <person name="Franco M.E.E."/>
            <person name="Wisecaver J.H."/>
            <person name="Arnold A.E."/>
            <person name="Ju Y.M."/>
            <person name="Slot J.C."/>
            <person name="Ahrendt S."/>
            <person name="Moore L.P."/>
            <person name="Eastman K.E."/>
            <person name="Scott K."/>
            <person name="Konkel Z."/>
            <person name="Mondo S.J."/>
            <person name="Kuo A."/>
            <person name="Hayes R.D."/>
            <person name="Haridas S."/>
            <person name="Andreopoulos B."/>
            <person name="Riley R."/>
            <person name="LaButti K."/>
            <person name="Pangilinan J."/>
            <person name="Lipzen A."/>
            <person name="Amirebrahimi M."/>
            <person name="Yan J."/>
            <person name="Adam C."/>
            <person name="Keymanesh K."/>
            <person name="Ng V."/>
            <person name="Louie K."/>
            <person name="Northen T."/>
            <person name="Drula E."/>
            <person name="Henrissat B."/>
            <person name="Hsieh H.M."/>
            <person name="Youens-Clark K."/>
            <person name="Lutzoni F."/>
            <person name="Miadlikowska J."/>
            <person name="Eastwood D.C."/>
            <person name="Hamelin R.C."/>
            <person name="Grigoriev I.V."/>
            <person name="U'Ren J.M."/>
        </authorList>
    </citation>
    <scope>NUCLEOTIDE SEQUENCE [LARGE SCALE GENOMIC DNA]</scope>
    <source>
        <strain evidence="1 2">CBS 119005</strain>
    </source>
</reference>
<comment type="caution">
    <text evidence="1">The sequence shown here is derived from an EMBL/GenBank/DDBJ whole genome shotgun (WGS) entry which is preliminary data.</text>
</comment>
<dbReference type="Proteomes" id="UP001497700">
    <property type="component" value="Unassembled WGS sequence"/>
</dbReference>
<evidence type="ECO:0000313" key="1">
    <source>
        <dbReference type="EMBL" id="KAI4861083.1"/>
    </source>
</evidence>
<accession>A0ACB9YNY7</accession>
<proteinExistence type="predicted"/>
<name>A0ACB9YNY7_9PEZI</name>